<dbReference type="GO" id="GO:0005524">
    <property type="term" value="F:ATP binding"/>
    <property type="evidence" value="ECO:0007669"/>
    <property type="project" value="UniProtKB-UniRule"/>
</dbReference>
<dbReference type="Pfam" id="PF13892">
    <property type="entry name" value="DBINO"/>
    <property type="match status" value="1"/>
</dbReference>
<dbReference type="Gene3D" id="3.40.50.300">
    <property type="entry name" value="P-loop containing nucleotide triphosphate hydrolases"/>
    <property type="match status" value="2"/>
</dbReference>
<reference evidence="16" key="1">
    <citation type="journal article" date="2023" name="Mol. Biol. Evol.">
        <title>Third-Generation Sequencing Reveals the Adaptive Role of the Epigenome in Three Deep-Sea Polychaetes.</title>
        <authorList>
            <person name="Perez M."/>
            <person name="Aroh O."/>
            <person name="Sun Y."/>
            <person name="Lan Y."/>
            <person name="Juniper S.K."/>
            <person name="Young C.R."/>
            <person name="Angers B."/>
            <person name="Qian P.Y."/>
        </authorList>
    </citation>
    <scope>NUCLEOTIDE SEQUENCE</scope>
    <source>
        <strain evidence="16">P08H-3</strain>
    </source>
</reference>
<dbReference type="SMART" id="SM00487">
    <property type="entry name" value="DEXDc"/>
    <property type="match status" value="1"/>
</dbReference>
<evidence type="ECO:0000256" key="7">
    <source>
        <dbReference type="ARBA" id="ARBA00022840"/>
    </source>
</evidence>
<evidence type="ECO:0000259" key="15">
    <source>
        <dbReference type="PROSITE" id="PS51413"/>
    </source>
</evidence>
<dbReference type="Pfam" id="PF00176">
    <property type="entry name" value="SNF2-rel_dom"/>
    <property type="match status" value="1"/>
</dbReference>
<dbReference type="EMBL" id="JAODUP010000089">
    <property type="protein sequence ID" value="KAK2162942.1"/>
    <property type="molecule type" value="Genomic_DNA"/>
</dbReference>
<proteinExistence type="inferred from homology"/>
<feature type="region of interest" description="Disordered" evidence="13">
    <location>
        <begin position="47"/>
        <end position="68"/>
    </location>
</feature>
<keyword evidence="6 11" id="KW-0378">Hydrolase</keyword>
<dbReference type="InterPro" id="IPR050520">
    <property type="entry name" value="INO80/SWR1_helicase"/>
</dbReference>
<name>A0AAD9K146_9ANNE</name>
<evidence type="ECO:0000256" key="5">
    <source>
        <dbReference type="ARBA" id="ARBA00022763"/>
    </source>
</evidence>
<comment type="caution">
    <text evidence="16">The sequence shown here is derived from an EMBL/GenBank/DDBJ whole genome shotgun (WGS) entry which is preliminary data.</text>
</comment>
<dbReference type="GO" id="GO:0031011">
    <property type="term" value="C:Ino80 complex"/>
    <property type="evidence" value="ECO:0007669"/>
    <property type="project" value="UniProtKB-UniRule"/>
</dbReference>
<dbReference type="Gene3D" id="3.40.50.10810">
    <property type="entry name" value="Tandem AAA-ATPase domain"/>
    <property type="match status" value="1"/>
</dbReference>
<comment type="domain">
    <text evidence="11">The DBINO region is involved in binding to DNA.</text>
</comment>
<comment type="catalytic activity">
    <reaction evidence="11">
        <text>ATP + H2O = ADP + phosphate + H(+)</text>
        <dbReference type="Rhea" id="RHEA:13065"/>
        <dbReference type="ChEBI" id="CHEBI:15377"/>
        <dbReference type="ChEBI" id="CHEBI:15378"/>
        <dbReference type="ChEBI" id="CHEBI:30616"/>
        <dbReference type="ChEBI" id="CHEBI:43474"/>
        <dbReference type="ChEBI" id="CHEBI:456216"/>
    </reaction>
</comment>
<evidence type="ECO:0000256" key="2">
    <source>
        <dbReference type="ARBA" id="ARBA00007025"/>
    </source>
</evidence>
<comment type="function">
    <text evidence="11">ATPase component of the INO80 complex which remodels chromatin by shifting nucleosomes and is involved in DNA repair.</text>
</comment>
<dbReference type="GO" id="GO:0016887">
    <property type="term" value="F:ATP hydrolysis activity"/>
    <property type="evidence" value="ECO:0007669"/>
    <property type="project" value="TreeGrafter"/>
</dbReference>
<dbReference type="InterPro" id="IPR027417">
    <property type="entry name" value="P-loop_NTPase"/>
</dbReference>
<keyword evidence="4" id="KW-0547">Nucleotide-binding</keyword>
<gene>
    <name evidence="16" type="ORF">LSH36_89g05001</name>
</gene>
<evidence type="ECO:0000259" key="14">
    <source>
        <dbReference type="PROSITE" id="PS51192"/>
    </source>
</evidence>
<dbReference type="InterPro" id="IPR000330">
    <property type="entry name" value="SNF2_N"/>
</dbReference>
<feature type="compositionally biased region" description="Acidic residues" evidence="13">
    <location>
        <begin position="51"/>
        <end position="63"/>
    </location>
</feature>
<dbReference type="Proteomes" id="UP001208570">
    <property type="component" value="Unassembled WGS sequence"/>
</dbReference>
<evidence type="ECO:0000256" key="10">
    <source>
        <dbReference type="ARBA" id="ARBA00023242"/>
    </source>
</evidence>
<evidence type="ECO:0000313" key="17">
    <source>
        <dbReference type="Proteomes" id="UP001208570"/>
    </source>
</evidence>
<dbReference type="AlphaFoldDB" id="A0AAD9K146"/>
<keyword evidence="12" id="KW-0175">Coiled coil</keyword>
<accession>A0AAD9K146</accession>
<feature type="region of interest" description="Disordered" evidence="13">
    <location>
        <begin position="234"/>
        <end position="254"/>
    </location>
</feature>
<comment type="similarity">
    <text evidence="2 11">Belongs to the SNF2/RAD54 helicase family.</text>
</comment>
<dbReference type="SUPFAM" id="SSF52540">
    <property type="entry name" value="P-loop containing nucleoside triphosphate hydrolases"/>
    <property type="match status" value="2"/>
</dbReference>
<keyword evidence="7 11" id="KW-0067">ATP-binding</keyword>
<evidence type="ECO:0000256" key="6">
    <source>
        <dbReference type="ARBA" id="ARBA00022801"/>
    </source>
</evidence>
<protein>
    <recommendedName>
        <fullName evidence="3 11">Chromatin-remodeling ATPase INO80</fullName>
        <ecNumber evidence="11">3.6.4.-</ecNumber>
    </recommendedName>
</protein>
<organism evidence="16 17">
    <name type="scientific">Paralvinella palmiformis</name>
    <dbReference type="NCBI Taxonomy" id="53620"/>
    <lineage>
        <taxon>Eukaryota</taxon>
        <taxon>Metazoa</taxon>
        <taxon>Spiralia</taxon>
        <taxon>Lophotrochozoa</taxon>
        <taxon>Annelida</taxon>
        <taxon>Polychaeta</taxon>
        <taxon>Sedentaria</taxon>
        <taxon>Canalipalpata</taxon>
        <taxon>Terebellida</taxon>
        <taxon>Terebelliformia</taxon>
        <taxon>Alvinellidae</taxon>
        <taxon>Paralvinella</taxon>
    </lineage>
</organism>
<feature type="coiled-coil region" evidence="12">
    <location>
        <begin position="190"/>
        <end position="232"/>
    </location>
</feature>
<dbReference type="PANTHER" id="PTHR45685:SF2">
    <property type="entry name" value="CHROMATIN-REMODELING ATPASE INO80"/>
    <property type="match status" value="1"/>
</dbReference>
<dbReference type="InterPro" id="IPR038718">
    <property type="entry name" value="SNF2-like_sf"/>
</dbReference>
<evidence type="ECO:0000256" key="11">
    <source>
        <dbReference type="RuleBase" id="RU368001"/>
    </source>
</evidence>
<dbReference type="InterPro" id="IPR014001">
    <property type="entry name" value="Helicase_ATP-bd"/>
</dbReference>
<dbReference type="FunFam" id="3.40.50.10810:FF:000006">
    <property type="entry name" value="Putative DNA helicase INO80"/>
    <property type="match status" value="1"/>
</dbReference>
<comment type="subcellular location">
    <subcellularLocation>
        <location evidence="1 11">Nucleus</location>
    </subcellularLocation>
</comment>
<dbReference type="GO" id="GO:0006281">
    <property type="term" value="P:DNA repair"/>
    <property type="evidence" value="ECO:0007669"/>
    <property type="project" value="UniProtKB-UniRule"/>
</dbReference>
<dbReference type="GO" id="GO:0042393">
    <property type="term" value="F:histone binding"/>
    <property type="evidence" value="ECO:0007669"/>
    <property type="project" value="TreeGrafter"/>
</dbReference>
<keyword evidence="5 11" id="KW-0227">DNA damage</keyword>
<dbReference type="PANTHER" id="PTHR45685">
    <property type="entry name" value="HELICASE SRCAP-RELATED"/>
    <property type="match status" value="1"/>
</dbReference>
<dbReference type="PROSITE" id="PS51413">
    <property type="entry name" value="DBINO"/>
    <property type="match status" value="1"/>
</dbReference>
<dbReference type="InterPro" id="IPR020838">
    <property type="entry name" value="DBINO"/>
</dbReference>
<sequence length="1128" mass="130157">MSTDIQMAPVSGEVTNLAKPVHIQNLEKALHLEPLLNYVEAFTKSHPYGDTDTETSTDADTDYDIEKGSDGEGNKIYNGVVISKAERKADKARLYNFTKVKKGRKWLKNVLLSDTSSDEELDDEKPMTKDYLHSILKQHKYLKKCSERFHSEHDVRIHSYDLHQYQYYSVGLLSHHDKYLEHQKLVLGPRRKALKEQKKLEKKLKKVKLKKMREMERANGEAYSELGRLSKEGRGVVGLGRGSGSGTRTPKAKKITPEQMLAKRRKLWISLSKKEIPKVAKECQKECRRAALHSQKIMKEAAIRARRLSKEMMVYWKRFEKVEKEHRKRAEKEAQEQRKMDLELLEMKRQQRKLNFLITQTELYAHFMARKMTGETEKDKERILGRLDEKPSVAQKSIDGTTVTDVIRDQYDSEEMKAVALRNAEDALQAHQMRGMNWLANLYDQGINGILADEMGLGKTVQSIALLAYMAEVQNIWGPFLVVAPASTLHNWQQEVSKFLPAFKVVPYWGNTQDRKILRKFWNQDNFQTEDASFHMVVTSYQLVIQDVRYFQKIRWHYMILDEAQAIKSTASARWKVLLGFNCRNRLLLTGTPIQNSMGELWALLHFIMPTLFDSHDEFNEWFSKDIESHAEKQSGIDENQLSRLHMILKPFMLRRIKKDVENELSDKIEILVYCPFTLRQKLLYQGIKNKISIDDLLQSSNASSTQAQNTTSSLMNLVMQFRKVCNHPELFERRDIRSPLFFRLDPYLLPKLIFREGNRFIDLSPAELYGIMLKGLLYRWLMIVQDLKNACHIKYRMDWDEKELQEVHTRYLDNKSLLLAPDFSVSAPAISQSTHLKEIVFVSPLKPTYAFLTHTIHYIPETQAHRNIRLRRHSARSDGMKSPVSAKRLALSKTPLSPTKKLFSDQDDEHVHPHCERPSVEITSQQTEIPSFLSKVFPRVHAASLDYYCCDQSASWQHKQEKLCGTLEAANSLLYGTSEIAEQVRWSRYYFSPTQPGGLMAIRPEHGFSGVLLPDKEMLVTDAGKLFVLDSLLHRLKVDGHRVLIYSQMTRMIDILEDSTGHAANWCRVIHMTMDKADLILLQTRLMLNTGLTAAAAAIKVTITTRLGDVQGITRSTRGSAMGIETP</sequence>
<evidence type="ECO:0000256" key="13">
    <source>
        <dbReference type="SAM" id="MobiDB-lite"/>
    </source>
</evidence>
<evidence type="ECO:0000256" key="12">
    <source>
        <dbReference type="SAM" id="Coils"/>
    </source>
</evidence>
<dbReference type="PROSITE" id="PS51192">
    <property type="entry name" value="HELICASE_ATP_BIND_1"/>
    <property type="match status" value="1"/>
</dbReference>
<keyword evidence="9 11" id="KW-0234">DNA repair</keyword>
<evidence type="ECO:0000256" key="3">
    <source>
        <dbReference type="ARBA" id="ARBA00019805"/>
    </source>
</evidence>
<evidence type="ECO:0000256" key="9">
    <source>
        <dbReference type="ARBA" id="ARBA00023204"/>
    </source>
</evidence>
<dbReference type="GO" id="GO:0003677">
    <property type="term" value="F:DNA binding"/>
    <property type="evidence" value="ECO:0007669"/>
    <property type="project" value="UniProtKB-UniRule"/>
</dbReference>
<evidence type="ECO:0000256" key="8">
    <source>
        <dbReference type="ARBA" id="ARBA00023125"/>
    </source>
</evidence>
<keyword evidence="8 11" id="KW-0238">DNA-binding</keyword>
<feature type="compositionally biased region" description="Gly residues" evidence="13">
    <location>
        <begin position="235"/>
        <end position="245"/>
    </location>
</feature>
<feature type="domain" description="DBINO" evidence="15">
    <location>
        <begin position="249"/>
        <end position="374"/>
    </location>
</feature>
<keyword evidence="17" id="KW-1185">Reference proteome</keyword>
<dbReference type="EC" id="3.6.4.-" evidence="11"/>
<dbReference type="GO" id="GO:0006338">
    <property type="term" value="P:chromatin remodeling"/>
    <property type="evidence" value="ECO:0007669"/>
    <property type="project" value="UniProtKB-UniRule"/>
</dbReference>
<comment type="subunit">
    <text evidence="11">Component of the INO80 chromatin-remodeling complex.</text>
</comment>
<keyword evidence="10" id="KW-0539">Nucleus</keyword>
<evidence type="ECO:0000313" key="16">
    <source>
        <dbReference type="EMBL" id="KAK2162942.1"/>
    </source>
</evidence>
<evidence type="ECO:0000256" key="1">
    <source>
        <dbReference type="ARBA" id="ARBA00004123"/>
    </source>
</evidence>
<evidence type="ECO:0000256" key="4">
    <source>
        <dbReference type="ARBA" id="ARBA00022741"/>
    </source>
</evidence>
<feature type="domain" description="Helicase ATP-binding" evidence="14">
    <location>
        <begin position="440"/>
        <end position="611"/>
    </location>
</feature>